<dbReference type="AlphaFoldDB" id="A0AAD8YM34"/>
<accession>A0AAD8YM34</accession>
<dbReference type="Proteomes" id="UP001224775">
    <property type="component" value="Unassembled WGS sequence"/>
</dbReference>
<dbReference type="PANTHER" id="PTHR11709">
    <property type="entry name" value="MULTI-COPPER OXIDASE"/>
    <property type="match status" value="1"/>
</dbReference>
<dbReference type="GO" id="GO:0016491">
    <property type="term" value="F:oxidoreductase activity"/>
    <property type="evidence" value="ECO:0007669"/>
    <property type="project" value="InterPro"/>
</dbReference>
<name>A0AAD8YM34_9STRA</name>
<evidence type="ECO:0000313" key="5">
    <source>
        <dbReference type="Proteomes" id="UP001224775"/>
    </source>
</evidence>
<protein>
    <recommendedName>
        <fullName evidence="6">Laccase</fullName>
    </recommendedName>
</protein>
<feature type="domain" description="Plastocyanin-like" evidence="3">
    <location>
        <begin position="14"/>
        <end position="102"/>
    </location>
</feature>
<comment type="similarity">
    <text evidence="1">Belongs to the multicopper oxidase family.</text>
</comment>
<comment type="caution">
    <text evidence="4">The sequence shown here is derived from an EMBL/GenBank/DDBJ whole genome shotgun (WGS) entry which is preliminary data.</text>
</comment>
<evidence type="ECO:0000313" key="4">
    <source>
        <dbReference type="EMBL" id="KAK1748009.1"/>
    </source>
</evidence>
<keyword evidence="5" id="KW-1185">Reference proteome</keyword>
<feature type="domain" description="Plastocyanin-like" evidence="2">
    <location>
        <begin position="244"/>
        <end position="369"/>
    </location>
</feature>
<dbReference type="SUPFAM" id="SSF49503">
    <property type="entry name" value="Cupredoxins"/>
    <property type="match status" value="3"/>
</dbReference>
<sequence length="431" mass="46278">QFKLFRILSAHPPGTTYKLTLHNSADDSTLKTNIHTHGLHITGSGDGDDITRFVTGGGCLDYTWDIPSDHPGGTNWYHPHYHTLTNGQTAGGAFGMIIIDDDYSKVHAWAHPQNELLLLVSDIGNSVLGNGITNEVFQVEVGRWYRLRVSTVEPNANTAALSFNGGDCTVHKVASDGIWHNAALTTYSGSSFDMTGASRADYAISCASVGSTTVKWGSGEVATIEAGTFGSNTGSEETDLGNAPPKPASLTGLNDASVDGTFSITMSGAKINRKMWDEDVPLGVVPYGGIYEWTIGGTGAHPYHQHLYHMLIVEPGGCGFHQEGEFYDILSASGSCRVRFYAIDIGQRMVLHCHVLGHEDNGAMTWMDVTGTPSSNQNNVVAPAYQCSGGTPPPPTTTLHLHHPLLLLRLPSTIPSSYYGYPSTIPSSYCY</sequence>
<dbReference type="EMBL" id="JATAAI010000002">
    <property type="protein sequence ID" value="KAK1748009.1"/>
    <property type="molecule type" value="Genomic_DNA"/>
</dbReference>
<evidence type="ECO:0000259" key="3">
    <source>
        <dbReference type="Pfam" id="PF07732"/>
    </source>
</evidence>
<dbReference type="Pfam" id="PF07732">
    <property type="entry name" value="Cu-oxidase_3"/>
    <property type="match status" value="1"/>
</dbReference>
<evidence type="ECO:0000259" key="2">
    <source>
        <dbReference type="Pfam" id="PF07731"/>
    </source>
</evidence>
<feature type="non-terminal residue" evidence="4">
    <location>
        <position position="431"/>
    </location>
</feature>
<dbReference type="Pfam" id="PF07731">
    <property type="entry name" value="Cu-oxidase_2"/>
    <property type="match status" value="1"/>
</dbReference>
<evidence type="ECO:0008006" key="6">
    <source>
        <dbReference type="Google" id="ProtNLM"/>
    </source>
</evidence>
<dbReference type="InterPro" id="IPR011707">
    <property type="entry name" value="Cu-oxidase-like_N"/>
</dbReference>
<dbReference type="Gene3D" id="2.60.40.420">
    <property type="entry name" value="Cupredoxins - blue copper proteins"/>
    <property type="match status" value="3"/>
</dbReference>
<dbReference type="InterPro" id="IPR008972">
    <property type="entry name" value="Cupredoxin"/>
</dbReference>
<gene>
    <name evidence="4" type="ORF">QTG54_001972</name>
</gene>
<proteinExistence type="inferred from homology"/>
<dbReference type="InterPro" id="IPR045087">
    <property type="entry name" value="Cu-oxidase_fam"/>
</dbReference>
<dbReference type="InterPro" id="IPR011706">
    <property type="entry name" value="Cu-oxidase_C"/>
</dbReference>
<dbReference type="PANTHER" id="PTHR11709:SF2">
    <property type="entry name" value="MULTICOPPER OXIDASE LPR1"/>
    <property type="match status" value="1"/>
</dbReference>
<evidence type="ECO:0000256" key="1">
    <source>
        <dbReference type="ARBA" id="ARBA00010609"/>
    </source>
</evidence>
<organism evidence="4 5">
    <name type="scientific">Skeletonema marinoi</name>
    <dbReference type="NCBI Taxonomy" id="267567"/>
    <lineage>
        <taxon>Eukaryota</taxon>
        <taxon>Sar</taxon>
        <taxon>Stramenopiles</taxon>
        <taxon>Ochrophyta</taxon>
        <taxon>Bacillariophyta</taxon>
        <taxon>Coscinodiscophyceae</taxon>
        <taxon>Thalassiosirophycidae</taxon>
        <taxon>Thalassiosirales</taxon>
        <taxon>Skeletonemataceae</taxon>
        <taxon>Skeletonema</taxon>
        <taxon>Skeletonema marinoi-dohrnii complex</taxon>
    </lineage>
</organism>
<reference evidence="4" key="1">
    <citation type="submission" date="2023-06" db="EMBL/GenBank/DDBJ databases">
        <title>Survivors Of The Sea: Transcriptome response of Skeletonema marinoi to long-term dormancy.</title>
        <authorList>
            <person name="Pinder M.I.M."/>
            <person name="Kourtchenko O."/>
            <person name="Robertson E.K."/>
            <person name="Larsson T."/>
            <person name="Maumus F."/>
            <person name="Osuna-Cruz C.M."/>
            <person name="Vancaester E."/>
            <person name="Stenow R."/>
            <person name="Vandepoele K."/>
            <person name="Ploug H."/>
            <person name="Bruchert V."/>
            <person name="Godhe A."/>
            <person name="Topel M."/>
        </authorList>
    </citation>
    <scope>NUCLEOTIDE SEQUENCE</scope>
    <source>
        <strain evidence="4">R05AC</strain>
    </source>
</reference>
<dbReference type="GO" id="GO:0005507">
    <property type="term" value="F:copper ion binding"/>
    <property type="evidence" value="ECO:0007669"/>
    <property type="project" value="InterPro"/>
</dbReference>